<evidence type="ECO:0000313" key="2">
    <source>
        <dbReference type="Proteomes" id="UP000316298"/>
    </source>
</evidence>
<comment type="caution">
    <text evidence="1">The sequence shown here is derived from an EMBL/GenBank/DDBJ whole genome shotgun (WGS) entry which is preliminary data.</text>
</comment>
<protein>
    <submittedName>
        <fullName evidence="1">Uncharacterized protein</fullName>
    </submittedName>
</protein>
<dbReference type="AlphaFoldDB" id="A0A542DSX6"/>
<proteinExistence type="predicted"/>
<dbReference type="EMBL" id="VFMM01000003">
    <property type="protein sequence ID" value="TQJ06209.1"/>
    <property type="molecule type" value="Genomic_DNA"/>
</dbReference>
<name>A0A542DSX6_9ACTN</name>
<accession>A0A542DSX6</accession>
<dbReference type="Proteomes" id="UP000316298">
    <property type="component" value="Unassembled WGS sequence"/>
</dbReference>
<gene>
    <name evidence="1" type="ORF">FB475_5864</name>
</gene>
<evidence type="ECO:0000313" key="1">
    <source>
        <dbReference type="EMBL" id="TQJ06209.1"/>
    </source>
</evidence>
<organism evidence="1 2">
    <name type="scientific">Kribbella jejuensis</name>
    <dbReference type="NCBI Taxonomy" id="236068"/>
    <lineage>
        <taxon>Bacteria</taxon>
        <taxon>Bacillati</taxon>
        <taxon>Actinomycetota</taxon>
        <taxon>Actinomycetes</taxon>
        <taxon>Propionibacteriales</taxon>
        <taxon>Kribbellaceae</taxon>
        <taxon>Kribbella</taxon>
    </lineage>
</organism>
<sequence>MSRSINLVMSAVSVPSTSANARGLRTAWRLETTPHPAVADGALFTSTYLLRMRDNEPVG</sequence>
<keyword evidence="2" id="KW-1185">Reference proteome</keyword>
<reference evidence="1 2" key="1">
    <citation type="submission" date="2019-06" db="EMBL/GenBank/DDBJ databases">
        <title>Sequencing the genomes of 1000 actinobacteria strains.</title>
        <authorList>
            <person name="Klenk H.-P."/>
        </authorList>
    </citation>
    <scope>NUCLEOTIDE SEQUENCE [LARGE SCALE GENOMIC DNA]</scope>
    <source>
        <strain evidence="1 2">DSM 17305</strain>
    </source>
</reference>
<dbReference type="RefSeq" id="WP_141860328.1">
    <property type="nucleotide sequence ID" value="NZ_BAAAKA010000014.1"/>
</dbReference>